<sequence length="606" mass="70113">MKSEIGHMKWIKWVWIVLLFIGGNINLYAQSQGDSLRIIVSQEPPSIKGSAELYSATPQWGYYTFNPSVQLSFGAPHWSLYGSYSYLRERAQQESQSLYRYLDPELEHTTQSVHTTHLGRHTYRVGAVSTLYPKHTFGFELYGSQDVPQKDLIESRLDLKASDETTRSGTSQQYHDRGANVHHLTGYYRWDFDTRKSYLQGVLTLADKRSYFRNGLTSELLLPLPPTRAEEVHHSLTDGRNFTASLEGCKHWERAWQTTFGGDYSASRHTSRYLLQRGASDAPLPIAEWQLREKIGELYWGVQKTWGDAIRAEFTFRGSVTHIDGRVPAEEPAAQQVVQTYFDGLPRFALSHRLSEKFVYALSYERSLFRMPFALMNNFAVRQSELLYEEGNPWLKAEVIDIATLSVQYGGHASSLKYRHTPRSITEFFDVRHYALYRTHFNYGSTHSLTLDYSYSGAPFSWWQTNLYLAGMYTRIPWSHYRKELFTAITSWNNLFTWRPLGAFAVDVDFETPRIYGHAFQEGGFEVNLSYSRSLWADRLMLQVGVTDLFDTSDTTILHRLPSLEYQFESKAQSRAIWCKISYRFGAERKHKTPLIGEDEGLEIRL</sequence>
<evidence type="ECO:0000313" key="3">
    <source>
        <dbReference type="EMBL" id="SJZ56783.1"/>
    </source>
</evidence>
<proteinExistence type="predicted"/>
<name>A0A1T4LQ33_9PORP</name>
<feature type="transmembrane region" description="Helical" evidence="1">
    <location>
        <begin position="12"/>
        <end position="29"/>
    </location>
</feature>
<keyword evidence="1" id="KW-1133">Transmembrane helix</keyword>
<protein>
    <submittedName>
        <fullName evidence="3">Outer membrane receptor proteins, mostly Fe transport</fullName>
    </submittedName>
</protein>
<dbReference type="SUPFAM" id="SSF56935">
    <property type="entry name" value="Porins"/>
    <property type="match status" value="1"/>
</dbReference>
<reference evidence="4" key="1">
    <citation type="submission" date="2017-02" db="EMBL/GenBank/DDBJ databases">
        <authorList>
            <person name="Varghese N."/>
            <person name="Submissions S."/>
        </authorList>
    </citation>
    <scope>NUCLEOTIDE SEQUENCE [LARGE SCALE GENOMIC DNA]</scope>
    <source>
        <strain evidence="4">ATCC 51356</strain>
    </source>
</reference>
<dbReference type="AlphaFoldDB" id="A0A1T4LQ33"/>
<dbReference type="Pfam" id="PF14905">
    <property type="entry name" value="OMP_b-brl_3"/>
    <property type="match status" value="1"/>
</dbReference>
<keyword evidence="4" id="KW-1185">Reference proteome</keyword>
<evidence type="ECO:0000256" key="1">
    <source>
        <dbReference type="SAM" id="Phobius"/>
    </source>
</evidence>
<dbReference type="STRING" id="29524.SAMN02745171_00479"/>
<organism evidence="3 4">
    <name type="scientific">Porphyromonas circumdentaria</name>
    <dbReference type="NCBI Taxonomy" id="29524"/>
    <lineage>
        <taxon>Bacteria</taxon>
        <taxon>Pseudomonadati</taxon>
        <taxon>Bacteroidota</taxon>
        <taxon>Bacteroidia</taxon>
        <taxon>Bacteroidales</taxon>
        <taxon>Porphyromonadaceae</taxon>
        <taxon>Porphyromonas</taxon>
    </lineage>
</organism>
<keyword evidence="1" id="KW-0812">Transmembrane</keyword>
<keyword evidence="3" id="KW-0675">Receptor</keyword>
<gene>
    <name evidence="3" type="ORF">SAMN02745171_00479</name>
</gene>
<feature type="domain" description="Outer membrane protein beta-barrel" evidence="2">
    <location>
        <begin position="191"/>
        <end position="583"/>
    </location>
</feature>
<accession>A0A1T4LQ33</accession>
<dbReference type="Proteomes" id="UP000190121">
    <property type="component" value="Unassembled WGS sequence"/>
</dbReference>
<dbReference type="EMBL" id="FUXE01000004">
    <property type="protein sequence ID" value="SJZ56783.1"/>
    <property type="molecule type" value="Genomic_DNA"/>
</dbReference>
<keyword evidence="1" id="KW-0472">Membrane</keyword>
<evidence type="ECO:0000313" key="4">
    <source>
        <dbReference type="Proteomes" id="UP000190121"/>
    </source>
</evidence>
<dbReference type="InterPro" id="IPR041700">
    <property type="entry name" value="OMP_b-brl_3"/>
</dbReference>
<evidence type="ECO:0000259" key="2">
    <source>
        <dbReference type="Pfam" id="PF14905"/>
    </source>
</evidence>